<proteinExistence type="predicted"/>
<dbReference type="InterPro" id="IPR038186">
    <property type="entry name" value="CHAD_dom_sf"/>
</dbReference>
<dbReference type="PROSITE" id="PS51708">
    <property type="entry name" value="CHAD"/>
    <property type="match status" value="1"/>
</dbReference>
<dbReference type="InterPro" id="IPR007899">
    <property type="entry name" value="CHAD_dom"/>
</dbReference>
<dbReference type="EMBL" id="JBHLZU010000027">
    <property type="protein sequence ID" value="MFB9908699.1"/>
    <property type="molecule type" value="Genomic_DNA"/>
</dbReference>
<evidence type="ECO:0000313" key="3">
    <source>
        <dbReference type="Proteomes" id="UP001589693"/>
    </source>
</evidence>
<protein>
    <submittedName>
        <fullName evidence="2">CHAD domain-containing protein</fullName>
    </submittedName>
</protein>
<reference evidence="2 3" key="1">
    <citation type="submission" date="2024-09" db="EMBL/GenBank/DDBJ databases">
        <authorList>
            <person name="Sun Q."/>
            <person name="Mori K."/>
        </authorList>
    </citation>
    <scope>NUCLEOTIDE SEQUENCE [LARGE SCALE GENOMIC DNA]</scope>
    <source>
        <strain evidence="2 3">TBRC 7907</strain>
    </source>
</reference>
<dbReference type="Gene3D" id="1.40.20.10">
    <property type="entry name" value="CHAD domain"/>
    <property type="match status" value="1"/>
</dbReference>
<dbReference type="PANTHER" id="PTHR39339">
    <property type="entry name" value="SLR1444 PROTEIN"/>
    <property type="match status" value="1"/>
</dbReference>
<dbReference type="PANTHER" id="PTHR39339:SF1">
    <property type="entry name" value="CHAD DOMAIN-CONTAINING PROTEIN"/>
    <property type="match status" value="1"/>
</dbReference>
<name>A0ABV6A9T3_9PSEU</name>
<sequence length="307" mass="34869">MTTSKASATPTVPDLRVRDVVGAYLRDQVDVVLFQDDRVRRREADALRRLRVGIRRLRSGLEAFPRFLDPDHARLVVAELCWFNTMLGDARDLEMVQARVSGQIGITPPDLLHGPVAARADAFFATRRAALHERVVSTLDSERHRELTKALERIFDTYSPEADLPADRALPGAVARAYRRLESTMAALAEFRHPGPDRDEALHDVRKAAKCAWDAAMATAPVCGRPAARFGKQMRELQRFLGIHQDSVVCRQLLLALSNEAEEHGESSFTYGLFYAREEHRAHDIEHRLPGEWRERTRGKHRQWLTP</sequence>
<keyword evidence="3" id="KW-1185">Reference proteome</keyword>
<dbReference type="Pfam" id="PF05235">
    <property type="entry name" value="CHAD"/>
    <property type="match status" value="1"/>
</dbReference>
<gene>
    <name evidence="2" type="ORF">ACFFQA_32585</name>
</gene>
<evidence type="ECO:0000259" key="1">
    <source>
        <dbReference type="PROSITE" id="PS51708"/>
    </source>
</evidence>
<accession>A0ABV6A9T3</accession>
<dbReference type="Proteomes" id="UP001589693">
    <property type="component" value="Unassembled WGS sequence"/>
</dbReference>
<evidence type="ECO:0000313" key="2">
    <source>
        <dbReference type="EMBL" id="MFB9908699.1"/>
    </source>
</evidence>
<organism evidence="2 3">
    <name type="scientific">Allokutzneria oryzae</name>
    <dbReference type="NCBI Taxonomy" id="1378989"/>
    <lineage>
        <taxon>Bacteria</taxon>
        <taxon>Bacillati</taxon>
        <taxon>Actinomycetota</taxon>
        <taxon>Actinomycetes</taxon>
        <taxon>Pseudonocardiales</taxon>
        <taxon>Pseudonocardiaceae</taxon>
        <taxon>Allokutzneria</taxon>
    </lineage>
</organism>
<dbReference type="RefSeq" id="WP_377860634.1">
    <property type="nucleotide sequence ID" value="NZ_JBHLZU010000027.1"/>
</dbReference>
<dbReference type="SMART" id="SM00880">
    <property type="entry name" value="CHAD"/>
    <property type="match status" value="1"/>
</dbReference>
<comment type="caution">
    <text evidence="2">The sequence shown here is derived from an EMBL/GenBank/DDBJ whole genome shotgun (WGS) entry which is preliminary data.</text>
</comment>
<feature type="domain" description="CHAD" evidence="1">
    <location>
        <begin position="14"/>
        <end position="298"/>
    </location>
</feature>